<dbReference type="EC" id="3.2.1.21" evidence="6"/>
<dbReference type="AlphaFoldDB" id="A0AAW8DG18"/>
<evidence type="ECO:0000313" key="9">
    <source>
        <dbReference type="Proteomes" id="UP001242995"/>
    </source>
</evidence>
<dbReference type="EMBL" id="JAUSTF010000001">
    <property type="protein sequence ID" value="MDQ0178757.1"/>
    <property type="molecule type" value="Genomic_DNA"/>
</dbReference>
<dbReference type="PANTHER" id="PTHR10353">
    <property type="entry name" value="GLYCOSYL HYDROLASE"/>
    <property type="match status" value="1"/>
</dbReference>
<sequence>MNNFPPGFLWGASTAPHQIEGNNINSDWWLQEQTVPGMEPSGDAIDSYHRYAEDMELLVDAGLTAYRFGIEWARIEPLPGRFSRAELAHYRRMIDTALGLGLTPVVTLNHFTTPQWFADEGGWLGERAIERFASYVTEATTILDGVPWVVTMNEPNMLAMMATMRRMMTAAPDAQQDWQSPTVDQDPRPQLSPPDTQIGARLVEAHRAARDIVRARTDAKVGWTIANRAFVARPGAEEKKRELEYVWEDLYLHGSAGDDFVGVQSYSSQWVNEDGIEPHPASPENTLVGTAYRPDAIGIAIRHTAEVTGGIPILITENGIATADDERRIAYTGEALQHVSEAIADGIDVRGYLHWTLLDNYEWGHWEPTFGLVSVDRQTFVRTPKPSLAWLGSVARAGALSALAH</sequence>
<accession>A0AAW8DG18</accession>
<dbReference type="Proteomes" id="UP001242995">
    <property type="component" value="Unassembled WGS sequence"/>
</dbReference>
<name>A0AAW8DG18_9MICC</name>
<dbReference type="InterPro" id="IPR017853">
    <property type="entry name" value="GH"/>
</dbReference>
<evidence type="ECO:0000256" key="1">
    <source>
        <dbReference type="ARBA" id="ARBA00010838"/>
    </source>
</evidence>
<reference evidence="6 8" key="1">
    <citation type="submission" date="2023-07" db="EMBL/GenBank/DDBJ databases">
        <title>Sorghum-associated microbial communities from plants grown in Nebraska, USA.</title>
        <authorList>
            <person name="Schachtman D."/>
        </authorList>
    </citation>
    <scope>NUCLEOTIDE SEQUENCE</scope>
    <source>
        <strain evidence="6">DS1006</strain>
        <strain evidence="7 8">DS1016</strain>
    </source>
</reference>
<evidence type="ECO:0000256" key="2">
    <source>
        <dbReference type="ARBA" id="ARBA00022801"/>
    </source>
</evidence>
<evidence type="ECO:0000256" key="4">
    <source>
        <dbReference type="RuleBase" id="RU003690"/>
    </source>
</evidence>
<evidence type="ECO:0000256" key="5">
    <source>
        <dbReference type="SAM" id="MobiDB-lite"/>
    </source>
</evidence>
<dbReference type="SUPFAM" id="SSF51445">
    <property type="entry name" value="(Trans)glycosidases"/>
    <property type="match status" value="1"/>
</dbReference>
<dbReference type="Proteomes" id="UP001230951">
    <property type="component" value="Unassembled WGS sequence"/>
</dbReference>
<dbReference type="GO" id="GO:0008422">
    <property type="term" value="F:beta-glucosidase activity"/>
    <property type="evidence" value="ECO:0007669"/>
    <property type="project" value="UniProtKB-EC"/>
</dbReference>
<dbReference type="PRINTS" id="PR00131">
    <property type="entry name" value="GLHYDRLASE1"/>
</dbReference>
<dbReference type="EMBL" id="JAUSRG010000006">
    <property type="protein sequence ID" value="MDP9905503.1"/>
    <property type="molecule type" value="Genomic_DNA"/>
</dbReference>
<comment type="caution">
    <text evidence="6">The sequence shown here is derived from an EMBL/GenBank/DDBJ whole genome shotgun (WGS) entry which is preliminary data.</text>
</comment>
<dbReference type="Pfam" id="PF00232">
    <property type="entry name" value="Glyco_hydro_1"/>
    <property type="match status" value="2"/>
</dbReference>
<dbReference type="GO" id="GO:0005829">
    <property type="term" value="C:cytosol"/>
    <property type="evidence" value="ECO:0007669"/>
    <property type="project" value="TreeGrafter"/>
</dbReference>
<dbReference type="PANTHER" id="PTHR10353:SF209">
    <property type="entry name" value="GALACTOLIPID GALACTOSYLTRANSFERASE SFR2, CHLOROPLASTIC"/>
    <property type="match status" value="1"/>
</dbReference>
<keyword evidence="3 6" id="KW-0326">Glycosidase</keyword>
<gene>
    <name evidence="6" type="ORF">J2S90_002474</name>
    <name evidence="7" type="ORF">J2S93_000164</name>
</gene>
<evidence type="ECO:0000313" key="6">
    <source>
        <dbReference type="EMBL" id="MDP9905503.1"/>
    </source>
</evidence>
<dbReference type="Gene3D" id="3.20.20.80">
    <property type="entry name" value="Glycosidases"/>
    <property type="match status" value="1"/>
</dbReference>
<protein>
    <submittedName>
        <fullName evidence="6">Beta-glucosidase</fullName>
        <ecNumber evidence="6">3.2.1.21</ecNumber>
    </submittedName>
</protein>
<feature type="region of interest" description="Disordered" evidence="5">
    <location>
        <begin position="171"/>
        <end position="195"/>
    </location>
</feature>
<evidence type="ECO:0000256" key="3">
    <source>
        <dbReference type="ARBA" id="ARBA00023295"/>
    </source>
</evidence>
<evidence type="ECO:0000313" key="7">
    <source>
        <dbReference type="EMBL" id="MDQ0178757.1"/>
    </source>
</evidence>
<dbReference type="RefSeq" id="WP_306961576.1">
    <property type="nucleotide sequence ID" value="NZ_JAUSRG010000006.1"/>
</dbReference>
<organism evidence="6 9">
    <name type="scientific">Arthrobacter bambusae</name>
    <dbReference type="NCBI Taxonomy" id="1338426"/>
    <lineage>
        <taxon>Bacteria</taxon>
        <taxon>Bacillati</taxon>
        <taxon>Actinomycetota</taxon>
        <taxon>Actinomycetes</taxon>
        <taxon>Micrococcales</taxon>
        <taxon>Micrococcaceae</taxon>
        <taxon>Arthrobacter</taxon>
    </lineage>
</organism>
<keyword evidence="8" id="KW-1185">Reference proteome</keyword>
<comment type="similarity">
    <text evidence="1 4">Belongs to the glycosyl hydrolase 1 family.</text>
</comment>
<dbReference type="InterPro" id="IPR001360">
    <property type="entry name" value="Glyco_hydro_1"/>
</dbReference>
<dbReference type="GO" id="GO:0016052">
    <property type="term" value="P:carbohydrate catabolic process"/>
    <property type="evidence" value="ECO:0007669"/>
    <property type="project" value="TreeGrafter"/>
</dbReference>
<evidence type="ECO:0000313" key="8">
    <source>
        <dbReference type="Proteomes" id="UP001230951"/>
    </source>
</evidence>
<proteinExistence type="inferred from homology"/>
<keyword evidence="2 6" id="KW-0378">Hydrolase</keyword>